<dbReference type="PROSITE" id="PS51762">
    <property type="entry name" value="GH16_2"/>
    <property type="match status" value="1"/>
</dbReference>
<proteinExistence type="inferred from homology"/>
<comment type="similarity">
    <text evidence="1">Belongs to the glycosyl hydrolase 16 family.</text>
</comment>
<dbReference type="PANTHER" id="PTHR10963:SF55">
    <property type="entry name" value="GLYCOSIDE HYDROLASE FAMILY 16 PROTEIN"/>
    <property type="match status" value="1"/>
</dbReference>
<dbReference type="InterPro" id="IPR000757">
    <property type="entry name" value="Beta-glucanase-like"/>
</dbReference>
<accession>A0A918R9H4</accession>
<dbReference type="GO" id="GO:0004553">
    <property type="term" value="F:hydrolase activity, hydrolyzing O-glycosyl compounds"/>
    <property type="evidence" value="ECO:0007669"/>
    <property type="project" value="InterPro"/>
</dbReference>
<dbReference type="SUPFAM" id="SSF49899">
    <property type="entry name" value="Concanavalin A-like lectins/glucanases"/>
    <property type="match status" value="1"/>
</dbReference>
<protein>
    <recommendedName>
        <fullName evidence="2">GH16 domain-containing protein</fullName>
    </recommendedName>
</protein>
<organism evidence="3 4">
    <name type="scientific">Algibacter mikhailovii</name>
    <dbReference type="NCBI Taxonomy" id="425498"/>
    <lineage>
        <taxon>Bacteria</taxon>
        <taxon>Pseudomonadati</taxon>
        <taxon>Bacteroidota</taxon>
        <taxon>Flavobacteriia</taxon>
        <taxon>Flavobacteriales</taxon>
        <taxon>Flavobacteriaceae</taxon>
        <taxon>Algibacter</taxon>
    </lineage>
</organism>
<dbReference type="AlphaFoldDB" id="A0A918R9H4"/>
<dbReference type="Proteomes" id="UP000636004">
    <property type="component" value="Unassembled WGS sequence"/>
</dbReference>
<dbReference type="Pfam" id="PF00722">
    <property type="entry name" value="Glyco_hydro_16"/>
    <property type="match status" value="1"/>
</dbReference>
<dbReference type="CDD" id="cd08023">
    <property type="entry name" value="GH16_laminarinase_like"/>
    <property type="match status" value="1"/>
</dbReference>
<dbReference type="EMBL" id="BMWZ01000006">
    <property type="protein sequence ID" value="GGZ87280.1"/>
    <property type="molecule type" value="Genomic_DNA"/>
</dbReference>
<reference evidence="3" key="2">
    <citation type="submission" date="2020-09" db="EMBL/GenBank/DDBJ databases">
        <authorList>
            <person name="Sun Q."/>
            <person name="Kim S."/>
        </authorList>
    </citation>
    <scope>NUCLEOTIDE SEQUENCE</scope>
    <source>
        <strain evidence="3">KCTC 12710</strain>
    </source>
</reference>
<dbReference type="GO" id="GO:0005975">
    <property type="term" value="P:carbohydrate metabolic process"/>
    <property type="evidence" value="ECO:0007669"/>
    <property type="project" value="InterPro"/>
</dbReference>
<evidence type="ECO:0000313" key="3">
    <source>
        <dbReference type="EMBL" id="GGZ87280.1"/>
    </source>
</evidence>
<evidence type="ECO:0000313" key="4">
    <source>
        <dbReference type="Proteomes" id="UP000636004"/>
    </source>
</evidence>
<keyword evidence="4" id="KW-1185">Reference proteome</keyword>
<gene>
    <name evidence="3" type="ORF">GCM10007028_26800</name>
</gene>
<name>A0A918R9H4_9FLAO</name>
<dbReference type="PANTHER" id="PTHR10963">
    <property type="entry name" value="GLYCOSYL HYDROLASE-RELATED"/>
    <property type="match status" value="1"/>
</dbReference>
<evidence type="ECO:0000256" key="1">
    <source>
        <dbReference type="ARBA" id="ARBA00006865"/>
    </source>
</evidence>
<evidence type="ECO:0000259" key="2">
    <source>
        <dbReference type="PROSITE" id="PS51762"/>
    </source>
</evidence>
<feature type="domain" description="GH16" evidence="2">
    <location>
        <begin position="18"/>
        <end position="289"/>
    </location>
</feature>
<dbReference type="Gene3D" id="2.60.120.200">
    <property type="match status" value="1"/>
</dbReference>
<reference evidence="3" key="1">
    <citation type="journal article" date="2014" name="Int. J. Syst. Evol. Microbiol.">
        <title>Complete genome sequence of Corynebacterium casei LMG S-19264T (=DSM 44701T), isolated from a smear-ripened cheese.</title>
        <authorList>
            <consortium name="US DOE Joint Genome Institute (JGI-PGF)"/>
            <person name="Walter F."/>
            <person name="Albersmeier A."/>
            <person name="Kalinowski J."/>
            <person name="Ruckert C."/>
        </authorList>
    </citation>
    <scope>NUCLEOTIDE SEQUENCE</scope>
    <source>
        <strain evidence="3">KCTC 12710</strain>
    </source>
</reference>
<comment type="caution">
    <text evidence="3">The sequence shown here is derived from an EMBL/GenBank/DDBJ whole genome shotgun (WGS) entry which is preliminary data.</text>
</comment>
<dbReference type="InterPro" id="IPR013320">
    <property type="entry name" value="ConA-like_dom_sf"/>
</dbReference>
<dbReference type="InterPro" id="IPR050546">
    <property type="entry name" value="Glycosyl_Hydrlase_16"/>
</dbReference>
<sequence length="289" mass="33975">MSSCQDNESEVVAEIKETLEQIEYVPEDYHLVLTDDFNTFSSQNWSKGLTHDEDPSIKMIWNKNKGGRNLLNDNYAGYLIDDNVYINQGYLYLENRKETIQGADPDRTFEYSTGWINSLQKINFNGSRKGVYIEVKAKFPKGDKVWPAIWLIDDSLSRAWPPEVDIWEYFGKFFNTTKKDQMYMRFIYGKWNDKHDHSVPINNFQKNYKASEDWHIYGYQWTKTSMKWFIDGQLLHTKTKGVDVLAQDWPDKTMCLVINNGLLNVVNEGNTVFPNALVLDYLKVFEYKE</sequence>